<evidence type="ECO:0000256" key="1">
    <source>
        <dbReference type="ARBA" id="ARBA00023015"/>
    </source>
</evidence>
<evidence type="ECO:0000256" key="3">
    <source>
        <dbReference type="ARBA" id="ARBA00023163"/>
    </source>
</evidence>
<organism evidence="4 5">
    <name type="scientific">Chitinophaga solisilvae</name>
    <dbReference type="NCBI Taxonomy" id="1233460"/>
    <lineage>
        <taxon>Bacteria</taxon>
        <taxon>Pseudomonadati</taxon>
        <taxon>Bacteroidota</taxon>
        <taxon>Chitinophagia</taxon>
        <taxon>Chitinophagales</taxon>
        <taxon>Chitinophagaceae</taxon>
        <taxon>Chitinophaga</taxon>
    </lineage>
</organism>
<dbReference type="Pfam" id="PF20240">
    <property type="entry name" value="DUF6597"/>
    <property type="match status" value="1"/>
</dbReference>
<dbReference type="InterPro" id="IPR046532">
    <property type="entry name" value="DUF6597"/>
</dbReference>
<evidence type="ECO:0000256" key="2">
    <source>
        <dbReference type="ARBA" id="ARBA00023125"/>
    </source>
</evidence>
<dbReference type="PROSITE" id="PS01124">
    <property type="entry name" value="HTH_ARAC_FAMILY_2"/>
    <property type="match status" value="1"/>
</dbReference>
<comment type="caution">
    <text evidence="4">The sequence shown here is derived from an EMBL/GenBank/DDBJ whole genome shotgun (WGS) entry which is preliminary data.</text>
</comment>
<proteinExistence type="predicted"/>
<dbReference type="OrthoDB" id="323290at2"/>
<protein>
    <submittedName>
        <fullName evidence="4">AraC family transcriptional regulator</fullName>
    </submittedName>
</protein>
<keyword evidence="3" id="KW-0804">Transcription</keyword>
<name>A0A433WKB2_9BACT</name>
<dbReference type="EMBL" id="RIAR02000001">
    <property type="protein sequence ID" value="NSL85970.1"/>
    <property type="molecule type" value="Genomic_DNA"/>
</dbReference>
<evidence type="ECO:0000313" key="4">
    <source>
        <dbReference type="EMBL" id="NSL85970.1"/>
    </source>
</evidence>
<keyword evidence="2" id="KW-0238">DNA-binding</keyword>
<dbReference type="PANTHER" id="PTHR46796">
    <property type="entry name" value="HTH-TYPE TRANSCRIPTIONAL ACTIVATOR RHAS-RELATED"/>
    <property type="match status" value="1"/>
</dbReference>
<dbReference type="PANTHER" id="PTHR46796:SF13">
    <property type="entry name" value="HTH-TYPE TRANSCRIPTIONAL ACTIVATOR RHAS"/>
    <property type="match status" value="1"/>
</dbReference>
<sequence>MEIRQLFKPVQPSVRNDLQGATYTELLPDVRLMKYIYCYWQLTSAEELKEPFYYRVVADGCMDIFYNTDTPDDNYIMGFSTTYTEFPLENRFNYIGIRFLPAAFPLLFRVNAGELTNRFEQLQQVVPALSEGIARIAAGQVSLPALQPLLDQYFMETIAGKDLQADHRLFEAIDLILQAKGVLNVESSLDTGISPRQLRRLFEFYIGDTPKTFSKVVRFQHILQAKPSLKSLRENKLFYDAGYYDQAHFIKEFKTMYGLTPTIALREK</sequence>
<dbReference type="InterPro" id="IPR050204">
    <property type="entry name" value="AraC_XylS_family_regulators"/>
</dbReference>
<dbReference type="SMART" id="SM00342">
    <property type="entry name" value="HTH_ARAC"/>
    <property type="match status" value="1"/>
</dbReference>
<accession>A0A433WKB2</accession>
<reference evidence="4" key="1">
    <citation type="submission" date="2020-05" db="EMBL/GenBank/DDBJ databases">
        <title>Chitinophaga laudate sp. nov., isolated from a tropical peat swamp.</title>
        <authorList>
            <person name="Goh C.B.S."/>
            <person name="Lee M.S."/>
            <person name="Parimannan S."/>
            <person name="Pasbakhsh P."/>
            <person name="Yule C.M."/>
            <person name="Rajandas H."/>
            <person name="Loke S."/>
            <person name="Croft L."/>
            <person name="Tan J.B.L."/>
        </authorList>
    </citation>
    <scope>NUCLEOTIDE SEQUENCE</scope>
    <source>
        <strain evidence="4">Mgbs1</strain>
    </source>
</reference>
<gene>
    <name evidence="4" type="ORF">ECE50_003945</name>
</gene>
<dbReference type="GO" id="GO:0043565">
    <property type="term" value="F:sequence-specific DNA binding"/>
    <property type="evidence" value="ECO:0007669"/>
    <property type="project" value="InterPro"/>
</dbReference>
<dbReference type="AlphaFoldDB" id="A0A433WKB2"/>
<dbReference type="Pfam" id="PF12833">
    <property type="entry name" value="HTH_18"/>
    <property type="match status" value="1"/>
</dbReference>
<evidence type="ECO:0000313" key="5">
    <source>
        <dbReference type="Proteomes" id="UP000281028"/>
    </source>
</evidence>
<keyword evidence="1" id="KW-0805">Transcription regulation</keyword>
<dbReference type="InterPro" id="IPR018060">
    <property type="entry name" value="HTH_AraC"/>
</dbReference>
<dbReference type="GO" id="GO:0003700">
    <property type="term" value="F:DNA-binding transcription factor activity"/>
    <property type="evidence" value="ECO:0007669"/>
    <property type="project" value="InterPro"/>
</dbReference>
<keyword evidence="5" id="KW-1185">Reference proteome</keyword>
<dbReference type="Proteomes" id="UP000281028">
    <property type="component" value="Unassembled WGS sequence"/>
</dbReference>
<dbReference type="Gene3D" id="1.10.10.60">
    <property type="entry name" value="Homeodomain-like"/>
    <property type="match status" value="1"/>
</dbReference>